<evidence type="ECO:0000259" key="5">
    <source>
        <dbReference type="PROSITE" id="PS50072"/>
    </source>
</evidence>
<dbReference type="CDD" id="cd00317">
    <property type="entry name" value="cyclophilin"/>
    <property type="match status" value="1"/>
</dbReference>
<dbReference type="PROSITE" id="PS51257">
    <property type="entry name" value="PROKAR_LIPOPROTEIN"/>
    <property type="match status" value="1"/>
</dbReference>
<keyword evidence="3 4" id="KW-0413">Isomerase</keyword>
<dbReference type="InterPro" id="IPR044666">
    <property type="entry name" value="Cyclophilin_A-like"/>
</dbReference>
<evidence type="ECO:0000313" key="6">
    <source>
        <dbReference type="EMBL" id="SDZ11233.1"/>
    </source>
</evidence>
<dbReference type="GO" id="GO:0016853">
    <property type="term" value="F:isomerase activity"/>
    <property type="evidence" value="ECO:0007669"/>
    <property type="project" value="UniProtKB-KW"/>
</dbReference>
<sequence>MKRKLNLTFALGLLGLLLFGCASEKDYLVKIETRHGDMYAVFFDETPLHKQSFIDLAAAGRFDSTEFHRVIQSFMLQGGDVFGKEKLPANEWPTIPAEIKPGLFHSKGMIAAARQGDNINPERKSNGSQFYIIQGKVYEKAELVTDMKLLQDAFNKYIQLESQLDLKSEYIRLYELREFEALNQLMLGKKDDLEAFYSISLEKPLTAEQIKAYTTIGGTPHLDGEYTVFGKVIKGIDVIDKIAAERTGDRDKPINPVYMKVSVEKMSKVKITKEFGNEYK</sequence>
<evidence type="ECO:0000256" key="1">
    <source>
        <dbReference type="ARBA" id="ARBA00007365"/>
    </source>
</evidence>
<dbReference type="PANTHER" id="PTHR45625:SF4">
    <property type="entry name" value="PEPTIDYLPROLYL ISOMERASE DOMAIN AND WD REPEAT-CONTAINING PROTEIN 1"/>
    <property type="match status" value="1"/>
</dbReference>
<dbReference type="EMBL" id="FNQC01000006">
    <property type="protein sequence ID" value="SDZ11233.1"/>
    <property type="molecule type" value="Genomic_DNA"/>
</dbReference>
<dbReference type="InterPro" id="IPR002130">
    <property type="entry name" value="Cyclophilin-type_PPIase_dom"/>
</dbReference>
<dbReference type="Proteomes" id="UP000199663">
    <property type="component" value="Unassembled WGS sequence"/>
</dbReference>
<dbReference type="PROSITE" id="PS50072">
    <property type="entry name" value="CSA_PPIASE_2"/>
    <property type="match status" value="1"/>
</dbReference>
<name>A0A1H3QD95_9BACT</name>
<comment type="function">
    <text evidence="4">PPIases accelerate the folding of proteins. It catalyzes the cis-trans isomerization of proline imidic peptide bonds in oligopeptides.</text>
</comment>
<dbReference type="Gene3D" id="2.40.100.10">
    <property type="entry name" value="Cyclophilin-like"/>
    <property type="match status" value="2"/>
</dbReference>
<evidence type="ECO:0000256" key="4">
    <source>
        <dbReference type="RuleBase" id="RU363019"/>
    </source>
</evidence>
<protein>
    <recommendedName>
        <fullName evidence="4">Peptidyl-prolyl cis-trans isomerase</fullName>
        <shortName evidence="4">PPIase</shortName>
        <ecNumber evidence="4">5.2.1.8</ecNumber>
    </recommendedName>
</protein>
<dbReference type="PRINTS" id="PR00153">
    <property type="entry name" value="CSAPPISMRASE"/>
</dbReference>
<comment type="catalytic activity">
    <reaction evidence="4">
        <text>[protein]-peptidylproline (omega=180) = [protein]-peptidylproline (omega=0)</text>
        <dbReference type="Rhea" id="RHEA:16237"/>
        <dbReference type="Rhea" id="RHEA-COMP:10747"/>
        <dbReference type="Rhea" id="RHEA-COMP:10748"/>
        <dbReference type="ChEBI" id="CHEBI:83833"/>
        <dbReference type="ChEBI" id="CHEBI:83834"/>
        <dbReference type="EC" id="5.2.1.8"/>
    </reaction>
</comment>
<dbReference type="PROSITE" id="PS00170">
    <property type="entry name" value="CSA_PPIASE_1"/>
    <property type="match status" value="1"/>
</dbReference>
<comment type="similarity">
    <text evidence="1 4">Belongs to the cyclophilin-type PPIase family.</text>
</comment>
<keyword evidence="7" id="KW-1185">Reference proteome</keyword>
<evidence type="ECO:0000256" key="3">
    <source>
        <dbReference type="ARBA" id="ARBA00023235"/>
    </source>
</evidence>
<dbReference type="SUPFAM" id="SSF50891">
    <property type="entry name" value="Cyclophilin-like"/>
    <property type="match status" value="2"/>
</dbReference>
<comment type="caution">
    <text evidence="6">The sequence shown here is derived from an EMBL/GenBank/DDBJ whole genome shotgun (WGS) entry which is preliminary data.</text>
</comment>
<accession>A0A1H3QD95</accession>
<dbReference type="Pfam" id="PF00160">
    <property type="entry name" value="Pro_isomerase"/>
    <property type="match status" value="2"/>
</dbReference>
<organism evidence="6 7">
    <name type="scientific">Rhodonellum ikkaensis</name>
    <dbReference type="NCBI Taxonomy" id="336829"/>
    <lineage>
        <taxon>Bacteria</taxon>
        <taxon>Pseudomonadati</taxon>
        <taxon>Bacteroidota</taxon>
        <taxon>Cytophagia</taxon>
        <taxon>Cytophagales</taxon>
        <taxon>Cytophagaceae</taxon>
        <taxon>Rhodonellum</taxon>
    </lineage>
</organism>
<proteinExistence type="inferred from homology"/>
<feature type="domain" description="PPIase cyclophilin-type" evidence="5">
    <location>
        <begin position="39"/>
        <end position="259"/>
    </location>
</feature>
<reference evidence="6 7" key="1">
    <citation type="submission" date="2016-10" db="EMBL/GenBank/DDBJ databases">
        <authorList>
            <person name="Varghese N."/>
            <person name="Submissions S."/>
        </authorList>
    </citation>
    <scope>NUCLEOTIDE SEQUENCE [LARGE SCALE GENOMIC DNA]</scope>
    <source>
        <strain evidence="6 7">DSM 17997</strain>
    </source>
</reference>
<dbReference type="EC" id="5.2.1.8" evidence="4"/>
<evidence type="ECO:0000313" key="7">
    <source>
        <dbReference type="Proteomes" id="UP000199663"/>
    </source>
</evidence>
<gene>
    <name evidence="6" type="ORF">SAMN05444412_10622</name>
</gene>
<dbReference type="InterPro" id="IPR029000">
    <property type="entry name" value="Cyclophilin-like_dom_sf"/>
</dbReference>
<dbReference type="InterPro" id="IPR020892">
    <property type="entry name" value="Cyclophilin-type_PPIase_CS"/>
</dbReference>
<evidence type="ECO:0000256" key="2">
    <source>
        <dbReference type="ARBA" id="ARBA00023110"/>
    </source>
</evidence>
<keyword evidence="2 4" id="KW-0697">Rotamase</keyword>
<dbReference type="RefSeq" id="WP_019597576.1">
    <property type="nucleotide sequence ID" value="NZ_FNQC01000006.1"/>
</dbReference>
<dbReference type="PANTHER" id="PTHR45625">
    <property type="entry name" value="PEPTIDYL-PROLYL CIS-TRANS ISOMERASE-RELATED"/>
    <property type="match status" value="1"/>
</dbReference>